<dbReference type="AlphaFoldDB" id="A0A9W9ECC6"/>
<evidence type="ECO:0000313" key="3">
    <source>
        <dbReference type="Proteomes" id="UP001140511"/>
    </source>
</evidence>
<evidence type="ECO:0000313" key="2">
    <source>
        <dbReference type="EMBL" id="KAJ4864085.1"/>
    </source>
</evidence>
<protein>
    <submittedName>
        <fullName evidence="2">Uncharacterized protein</fullName>
    </submittedName>
</protein>
<dbReference type="Proteomes" id="UP001140511">
    <property type="component" value="Unassembled WGS sequence"/>
</dbReference>
<gene>
    <name evidence="2" type="ORF">T069G_00615</name>
</gene>
<evidence type="ECO:0000256" key="1">
    <source>
        <dbReference type="SAM" id="SignalP"/>
    </source>
</evidence>
<comment type="caution">
    <text evidence="2">The sequence shown here is derived from an EMBL/GenBank/DDBJ whole genome shotgun (WGS) entry which is preliminary data.</text>
</comment>
<dbReference type="GeneID" id="80862513"/>
<accession>A0A9W9ECC6</accession>
<proteinExistence type="predicted"/>
<dbReference type="EMBL" id="JAOPEN010000001">
    <property type="protein sequence ID" value="KAJ4864085.1"/>
    <property type="molecule type" value="Genomic_DNA"/>
</dbReference>
<sequence>MKYNTATLFAAAAALVSITSASDSASAECDHELGICPVLPATPVQIPQDHVLDDLPPCVEIIVRHDNCRIDPVRIGPITSVISDAYHEASVQCNCIGTDFAAWLDCQSCILESGLAENDVNQIWLQILAGAQSLICNSYQPTDPYGPTQTTPAPVFTTYNPNTTTTYNFGRPTRAPLDANQVQPQVSCAEEASMQQGFNVTTATALPTPTTALLPPVLTVSGASSLEMPGLALAIVGSLILGML</sequence>
<keyword evidence="1" id="KW-0732">Signal</keyword>
<keyword evidence="3" id="KW-1185">Reference proteome</keyword>
<name>A0A9W9ECC6_9HYPO</name>
<reference evidence="2" key="1">
    <citation type="submission" date="2022-09" db="EMBL/GenBank/DDBJ databases">
        <title>Chromosome-level assembly of Trichoderma breve T069, a fungus used in development of biopesticide product.</title>
        <authorList>
            <person name="Lin R."/>
            <person name="Liu T."/>
        </authorList>
    </citation>
    <scope>NUCLEOTIDE SEQUENCE</scope>
    <source>
        <strain evidence="2">T069</strain>
    </source>
</reference>
<organism evidence="2 3">
    <name type="scientific">Trichoderma breve</name>
    <dbReference type="NCBI Taxonomy" id="2034170"/>
    <lineage>
        <taxon>Eukaryota</taxon>
        <taxon>Fungi</taxon>
        <taxon>Dikarya</taxon>
        <taxon>Ascomycota</taxon>
        <taxon>Pezizomycotina</taxon>
        <taxon>Sordariomycetes</taxon>
        <taxon>Hypocreomycetidae</taxon>
        <taxon>Hypocreales</taxon>
        <taxon>Hypocreaceae</taxon>
        <taxon>Trichoderma</taxon>
    </lineage>
</organism>
<feature type="chain" id="PRO_5040811500" evidence="1">
    <location>
        <begin position="22"/>
        <end position="244"/>
    </location>
</feature>
<feature type="signal peptide" evidence="1">
    <location>
        <begin position="1"/>
        <end position="21"/>
    </location>
</feature>
<dbReference type="RefSeq" id="XP_056033141.1">
    <property type="nucleotide sequence ID" value="XM_056167825.1"/>
</dbReference>